<feature type="region of interest" description="Disordered" evidence="1">
    <location>
        <begin position="35"/>
        <end position="91"/>
    </location>
</feature>
<dbReference type="AlphaFoldDB" id="A0A9N9RW11"/>
<evidence type="ECO:0000256" key="1">
    <source>
        <dbReference type="SAM" id="MobiDB-lite"/>
    </source>
</evidence>
<reference evidence="3" key="1">
    <citation type="submission" date="2022-01" db="EMBL/GenBank/DDBJ databases">
        <authorList>
            <person name="King R."/>
        </authorList>
    </citation>
    <scope>NUCLEOTIDE SEQUENCE</scope>
</reference>
<feature type="chain" id="PRO_5040228236" evidence="2">
    <location>
        <begin position="19"/>
        <end position="244"/>
    </location>
</feature>
<dbReference type="Proteomes" id="UP001153620">
    <property type="component" value="Chromosome 2"/>
</dbReference>
<name>A0A9N9RW11_9DIPT</name>
<feature type="compositionally biased region" description="Basic and acidic residues" evidence="1">
    <location>
        <begin position="64"/>
        <end position="86"/>
    </location>
</feature>
<protein>
    <submittedName>
        <fullName evidence="3">Uncharacterized protein</fullName>
    </submittedName>
</protein>
<feature type="compositionally biased region" description="Low complexity" evidence="1">
    <location>
        <begin position="39"/>
        <end position="49"/>
    </location>
</feature>
<evidence type="ECO:0000313" key="4">
    <source>
        <dbReference type="Proteomes" id="UP001153620"/>
    </source>
</evidence>
<keyword evidence="4" id="KW-1185">Reference proteome</keyword>
<dbReference type="EMBL" id="OU895878">
    <property type="protein sequence ID" value="CAG9803571.1"/>
    <property type="molecule type" value="Genomic_DNA"/>
</dbReference>
<feature type="signal peptide" evidence="2">
    <location>
        <begin position="1"/>
        <end position="18"/>
    </location>
</feature>
<organism evidence="3 4">
    <name type="scientific">Chironomus riparius</name>
    <dbReference type="NCBI Taxonomy" id="315576"/>
    <lineage>
        <taxon>Eukaryota</taxon>
        <taxon>Metazoa</taxon>
        <taxon>Ecdysozoa</taxon>
        <taxon>Arthropoda</taxon>
        <taxon>Hexapoda</taxon>
        <taxon>Insecta</taxon>
        <taxon>Pterygota</taxon>
        <taxon>Neoptera</taxon>
        <taxon>Endopterygota</taxon>
        <taxon>Diptera</taxon>
        <taxon>Nematocera</taxon>
        <taxon>Chironomoidea</taxon>
        <taxon>Chironomidae</taxon>
        <taxon>Chironominae</taxon>
        <taxon>Chironomus</taxon>
    </lineage>
</organism>
<proteinExistence type="predicted"/>
<reference evidence="3" key="2">
    <citation type="submission" date="2022-10" db="EMBL/GenBank/DDBJ databases">
        <authorList>
            <consortium name="ENA_rothamsted_submissions"/>
            <consortium name="culmorum"/>
            <person name="King R."/>
        </authorList>
    </citation>
    <scope>NUCLEOTIDE SEQUENCE</scope>
</reference>
<evidence type="ECO:0000313" key="3">
    <source>
        <dbReference type="EMBL" id="CAG9803571.1"/>
    </source>
</evidence>
<gene>
    <name evidence="3" type="ORF">CHIRRI_LOCUS6469</name>
</gene>
<keyword evidence="2" id="KW-0732">Signal</keyword>
<evidence type="ECO:0000256" key="2">
    <source>
        <dbReference type="SAM" id="SignalP"/>
    </source>
</evidence>
<sequence>MELLIVLGLCFGAYELLGVFQGCFHYNEHPLPYQPQAHNLNSLNNSSNNDSKDNENDNDNEQSGSEKEDDNRIETIESRPKIRSSNDDEDEIVDNLKSGPCSCYSTVNEDEFDDETRIILRNSLNRKVKRQRKPINKFSLSTSLMSLSRDDSSFLFNYIDGNSNNKFQKFKSDIEISETSFKDSNYNENSYNDNRINRNCREHFDVSSSDLAETTTDNNEDISCNTSVNLDTNKKKIFFISAAS</sequence>
<accession>A0A9N9RW11</accession>